<accession>A0A8S1NPI0</accession>
<name>A0A8S1NPI0_PARPR</name>
<comment type="caution">
    <text evidence="1">The sequence shown here is derived from an EMBL/GenBank/DDBJ whole genome shotgun (WGS) entry which is preliminary data.</text>
</comment>
<sequence length="341" mass="40154">MSLIVRQRVGMHDESITHSILSKDIKKKKNQTRKRQPIKQLVCLVSIPKPFKEHVYIKSNVELKLALSYIPDHCLGGLKETPCTYNYRVSRTDQLDDVYFYTLELLDQANHSIDQITNLLFNQSDPHAQLAAKLVKERHQILNDFTEQPYISNEDLLNVEQIAQNYPYQCTIQKVNKDSSSLSQRIVNEQFYTLMGVSRDMMLNHLHETKTLPSIFDLGPSLKIWCDLSANSIQSARTFETPINTYEGTQYKCVVEQRQMFKRTQVNPNQIVFIEFWLFKVEEPLKSYLMNPQRIYQNQIDYFNKKNTQQEYETFLQSMKQKTTPQYKNKNPCGYKELAWI</sequence>
<keyword evidence="2" id="KW-1185">Reference proteome</keyword>
<dbReference type="Proteomes" id="UP000688137">
    <property type="component" value="Unassembled WGS sequence"/>
</dbReference>
<dbReference type="AlphaFoldDB" id="A0A8S1NPI0"/>
<dbReference type="OMA" id="PDHCLGG"/>
<gene>
    <name evidence="1" type="ORF">PPRIM_AZ9-3.1.T0980051</name>
</gene>
<dbReference type="EMBL" id="CAJJDM010000101">
    <property type="protein sequence ID" value="CAD8095197.1"/>
    <property type="molecule type" value="Genomic_DNA"/>
</dbReference>
<reference evidence="1" key="1">
    <citation type="submission" date="2021-01" db="EMBL/GenBank/DDBJ databases">
        <authorList>
            <consortium name="Genoscope - CEA"/>
            <person name="William W."/>
        </authorList>
    </citation>
    <scope>NUCLEOTIDE SEQUENCE</scope>
</reference>
<evidence type="ECO:0000313" key="2">
    <source>
        <dbReference type="Proteomes" id="UP000688137"/>
    </source>
</evidence>
<organism evidence="1 2">
    <name type="scientific">Paramecium primaurelia</name>
    <dbReference type="NCBI Taxonomy" id="5886"/>
    <lineage>
        <taxon>Eukaryota</taxon>
        <taxon>Sar</taxon>
        <taxon>Alveolata</taxon>
        <taxon>Ciliophora</taxon>
        <taxon>Intramacronucleata</taxon>
        <taxon>Oligohymenophorea</taxon>
        <taxon>Peniculida</taxon>
        <taxon>Parameciidae</taxon>
        <taxon>Paramecium</taxon>
    </lineage>
</organism>
<protein>
    <submittedName>
        <fullName evidence="1">Uncharacterized protein</fullName>
    </submittedName>
</protein>
<proteinExistence type="predicted"/>
<evidence type="ECO:0000313" key="1">
    <source>
        <dbReference type="EMBL" id="CAD8095197.1"/>
    </source>
</evidence>